<name>A0A0L0S4E9_ALLM3</name>
<proteinExistence type="predicted"/>
<keyword evidence="5" id="KW-0131">Cell cycle</keyword>
<evidence type="ECO:0000313" key="8">
    <source>
        <dbReference type="Proteomes" id="UP000054350"/>
    </source>
</evidence>
<feature type="region of interest" description="Disordered" evidence="6">
    <location>
        <begin position="1164"/>
        <end position="1255"/>
    </location>
</feature>
<dbReference type="AlphaFoldDB" id="A0A0L0S4E9"/>
<keyword evidence="4" id="KW-0539">Nucleus</keyword>
<evidence type="ECO:0000256" key="4">
    <source>
        <dbReference type="ARBA" id="ARBA00023242"/>
    </source>
</evidence>
<evidence type="ECO:0000256" key="6">
    <source>
        <dbReference type="SAM" id="MobiDB-lite"/>
    </source>
</evidence>
<dbReference type="Proteomes" id="UP000054350">
    <property type="component" value="Unassembled WGS sequence"/>
</dbReference>
<dbReference type="CDD" id="cd19953">
    <property type="entry name" value="PDS5"/>
    <property type="match status" value="1"/>
</dbReference>
<dbReference type="GO" id="GO:0051301">
    <property type="term" value="P:cell division"/>
    <property type="evidence" value="ECO:0007669"/>
    <property type="project" value="UniProtKB-KW"/>
</dbReference>
<evidence type="ECO:0000256" key="2">
    <source>
        <dbReference type="ARBA" id="ARBA00022618"/>
    </source>
</evidence>
<gene>
    <name evidence="7" type="ORF">AMAG_02977</name>
</gene>
<keyword evidence="8" id="KW-1185">Reference proteome</keyword>
<sequence length="1255" mass="138947">MAQEASAQQRLEWSLPLVGRERSISTSELVKRLKTLFEKLVDLRQDTADASSCNHVAKELVTPSLLNHRDRGVRILVACCLAEILRIYAPDAPYEDDQIKAIFELFALQLRAIGNVDNAYHAFHAHLLTSLSVIRSITLATELDSADDLMLDFFSTLLAKLSRAHPPVLIQYAVELMTVLIEESASVPMDVTILLLEKIRLPETELAHVIAVQVARSASDHLQKYVCQYFTDIILTAVRVVHQGKATDLADLTDAHNLMVELFTVAPSLLLNVVPQLEEELVAEHQTFRSLAIKTLGAMLAHPHQLLFRLYPGAWKGWLNRRNDKVAQIRLQWLSLVPDVYNRHAVHLAPELNEALTQRLLDVDEKVRLAACQIVPQIEFDTVRRFVTANVFDAIGSRIKDKRLSVRMEAMKAVGDLWKKVMEVVLPATPAAGGSSGESQTQSQIGGAAEHSQYQLVDTNLVDDEVQDLMAAFQWIPRDVLASAYLNDAQLTAILENTLIETVVHAAKDTPKGAPPDWRTATQRLLWFLSATTDDDRAHRAFVSVLTRQQVTRREMAEFLTVAEQYATPDLTQAVDARLQARIQTLIASMAARLPDPVQGATVLNQFVKQYDPEWGTGFRALLAWSTRDFKDLRKAAKDVLRRVEAVIPESATVLGLIARRMTPFIVAREMVPHLLDRMVDREAGWAVRLRHAAVALLRTVAHLFPDVVAVYRDQIVAALDEAPALMLHLLAQTSEQAPLDERTTRRVLTHAKSVECAGLVATIVARNGNVPQCEDMLFKAVDVLEQDEPNPTDLVASLRHLVKFAKFQVDLYEDLAASAATPRLLRVLKTSYVADVRSEWIDRDHLPAETHAQVLAVKVLTNRVVALSKSPSTTALARETAVPVVRLLDKILANEGKFVDDLPPFAASALRHAAGRAFLRLAKTRELNGSGPRGDGVGILPERLYLRWARLFEDPVQQVRTALVSKVKTLLPLGQLPPRFLPVLCLVANDPDAPMRAAMAAVLKMLAGAPQLQATHVVELALPRLLHVLSHAPSFTGEIDDAKLAMAYVDMFLDAVLRADRVAALLHLLTRTKQCRTRIGDDGGETSRVDTNLYLLVDLTSKHVRDRCRLHSWPLAAYSGPPLDAPRDIFAPLPDDEAEANARKSYLPEGMLTAAANAAAAAGAGARKRPSESAVAGGREPKRPKTPRKLKAYERVETPTRRSSRRSTARGKKMVEPDSDEEFEQGDDEDQPGSAGEEEGEDEDVAMDAFSHVE</sequence>
<dbReference type="OMA" id="YPPAYNM"/>
<feature type="compositionally biased region" description="Basic and acidic residues" evidence="6">
    <location>
        <begin position="1192"/>
        <end position="1201"/>
    </location>
</feature>
<feature type="compositionally biased region" description="Basic residues" evidence="6">
    <location>
        <begin position="1203"/>
        <end position="1213"/>
    </location>
</feature>
<dbReference type="GO" id="GO:0006281">
    <property type="term" value="P:DNA repair"/>
    <property type="evidence" value="ECO:0007669"/>
    <property type="project" value="TreeGrafter"/>
</dbReference>
<dbReference type="VEuPathDB" id="FungiDB:AMAG_02977"/>
<accession>A0A0L0S4E9</accession>
<keyword evidence="2" id="KW-0132">Cell division</keyword>
<reference evidence="8" key="2">
    <citation type="submission" date="2009-11" db="EMBL/GenBank/DDBJ databases">
        <title>The Genome Sequence of Allomyces macrogynus strain ATCC 38327.</title>
        <authorList>
            <consortium name="The Broad Institute Genome Sequencing Platform"/>
            <person name="Russ C."/>
            <person name="Cuomo C."/>
            <person name="Shea T."/>
            <person name="Young S.K."/>
            <person name="Zeng Q."/>
            <person name="Koehrsen M."/>
            <person name="Haas B."/>
            <person name="Borodovsky M."/>
            <person name="Guigo R."/>
            <person name="Alvarado L."/>
            <person name="Berlin A."/>
            <person name="Borenstein D."/>
            <person name="Chen Z."/>
            <person name="Engels R."/>
            <person name="Freedman E."/>
            <person name="Gellesch M."/>
            <person name="Goldberg J."/>
            <person name="Griggs A."/>
            <person name="Gujja S."/>
            <person name="Heiman D."/>
            <person name="Hepburn T."/>
            <person name="Howarth C."/>
            <person name="Jen D."/>
            <person name="Larson L."/>
            <person name="Lewis B."/>
            <person name="Mehta T."/>
            <person name="Park D."/>
            <person name="Pearson M."/>
            <person name="Roberts A."/>
            <person name="Saif S."/>
            <person name="Shenoy N."/>
            <person name="Sisk P."/>
            <person name="Stolte C."/>
            <person name="Sykes S."/>
            <person name="Walk T."/>
            <person name="White J."/>
            <person name="Yandava C."/>
            <person name="Burger G."/>
            <person name="Gray M.W."/>
            <person name="Holland P.W.H."/>
            <person name="King N."/>
            <person name="Lang F.B.F."/>
            <person name="Roger A.J."/>
            <person name="Ruiz-Trillo I."/>
            <person name="Lander E."/>
            <person name="Nusbaum C."/>
        </authorList>
    </citation>
    <scope>NUCLEOTIDE SEQUENCE [LARGE SCALE GENOMIC DNA]</scope>
    <source>
        <strain evidence="8">ATCC 38327</strain>
    </source>
</reference>
<evidence type="ECO:0000256" key="3">
    <source>
        <dbReference type="ARBA" id="ARBA00022776"/>
    </source>
</evidence>
<dbReference type="GO" id="GO:0005634">
    <property type="term" value="C:nucleus"/>
    <property type="evidence" value="ECO:0007669"/>
    <property type="project" value="UniProtKB-SubCell"/>
</dbReference>
<keyword evidence="3" id="KW-0498">Mitosis</keyword>
<feature type="compositionally biased region" description="Acidic residues" evidence="6">
    <location>
        <begin position="1218"/>
        <end position="1247"/>
    </location>
</feature>
<dbReference type="PANTHER" id="PTHR12663">
    <property type="entry name" value="ANDROGEN INDUCED INHIBITOR OF PROLIFERATION AS3 / PDS5-RELATED"/>
    <property type="match status" value="1"/>
</dbReference>
<reference evidence="7 8" key="1">
    <citation type="submission" date="2009-11" db="EMBL/GenBank/DDBJ databases">
        <title>Annotation of Allomyces macrogynus ATCC 38327.</title>
        <authorList>
            <consortium name="The Broad Institute Genome Sequencing Platform"/>
            <person name="Russ C."/>
            <person name="Cuomo C."/>
            <person name="Burger G."/>
            <person name="Gray M.W."/>
            <person name="Holland P.W.H."/>
            <person name="King N."/>
            <person name="Lang F.B.F."/>
            <person name="Roger A.J."/>
            <person name="Ruiz-Trillo I."/>
            <person name="Young S.K."/>
            <person name="Zeng Q."/>
            <person name="Gargeya S."/>
            <person name="Fitzgerald M."/>
            <person name="Haas B."/>
            <person name="Abouelleil A."/>
            <person name="Alvarado L."/>
            <person name="Arachchi H.M."/>
            <person name="Berlin A."/>
            <person name="Chapman S.B."/>
            <person name="Gearin G."/>
            <person name="Goldberg J."/>
            <person name="Griggs A."/>
            <person name="Gujja S."/>
            <person name="Hansen M."/>
            <person name="Heiman D."/>
            <person name="Howarth C."/>
            <person name="Larimer J."/>
            <person name="Lui A."/>
            <person name="MacDonald P.J.P."/>
            <person name="McCowen C."/>
            <person name="Montmayeur A."/>
            <person name="Murphy C."/>
            <person name="Neiman D."/>
            <person name="Pearson M."/>
            <person name="Priest M."/>
            <person name="Roberts A."/>
            <person name="Saif S."/>
            <person name="Shea T."/>
            <person name="Sisk P."/>
            <person name="Stolte C."/>
            <person name="Sykes S."/>
            <person name="Wortman J."/>
            <person name="Nusbaum C."/>
            <person name="Birren B."/>
        </authorList>
    </citation>
    <scope>NUCLEOTIDE SEQUENCE [LARGE SCALE GENOMIC DNA]</scope>
    <source>
        <strain evidence="7 8">ATCC 38327</strain>
    </source>
</reference>
<dbReference type="InterPro" id="IPR039776">
    <property type="entry name" value="Pds5"/>
</dbReference>
<comment type="subcellular location">
    <subcellularLocation>
        <location evidence="1">Nucleus</location>
    </subcellularLocation>
</comment>
<evidence type="ECO:0000256" key="5">
    <source>
        <dbReference type="ARBA" id="ARBA00023306"/>
    </source>
</evidence>
<dbReference type="STRING" id="578462.A0A0L0S4E9"/>
<organism evidence="7 8">
    <name type="scientific">Allomyces macrogynus (strain ATCC 38327)</name>
    <name type="common">Allomyces javanicus var. macrogynus</name>
    <dbReference type="NCBI Taxonomy" id="578462"/>
    <lineage>
        <taxon>Eukaryota</taxon>
        <taxon>Fungi</taxon>
        <taxon>Fungi incertae sedis</taxon>
        <taxon>Blastocladiomycota</taxon>
        <taxon>Blastocladiomycetes</taxon>
        <taxon>Blastocladiales</taxon>
        <taxon>Blastocladiaceae</taxon>
        <taxon>Allomyces</taxon>
    </lineage>
</organism>
<evidence type="ECO:0000256" key="1">
    <source>
        <dbReference type="ARBA" id="ARBA00004123"/>
    </source>
</evidence>
<evidence type="ECO:0000313" key="7">
    <source>
        <dbReference type="EMBL" id="KNE57244.1"/>
    </source>
</evidence>
<dbReference type="OrthoDB" id="200660at2759"/>
<dbReference type="EMBL" id="GG745331">
    <property type="protein sequence ID" value="KNE57244.1"/>
    <property type="molecule type" value="Genomic_DNA"/>
</dbReference>
<dbReference type="GO" id="GO:0007064">
    <property type="term" value="P:mitotic sister chromatid cohesion"/>
    <property type="evidence" value="ECO:0007669"/>
    <property type="project" value="InterPro"/>
</dbReference>
<dbReference type="InterPro" id="IPR016024">
    <property type="entry name" value="ARM-type_fold"/>
</dbReference>
<dbReference type="SUPFAM" id="SSF48371">
    <property type="entry name" value="ARM repeat"/>
    <property type="match status" value="2"/>
</dbReference>
<dbReference type="InterPro" id="IPR011989">
    <property type="entry name" value="ARM-like"/>
</dbReference>
<dbReference type="GO" id="GO:0000785">
    <property type="term" value="C:chromatin"/>
    <property type="evidence" value="ECO:0007669"/>
    <property type="project" value="TreeGrafter"/>
</dbReference>
<dbReference type="PANTHER" id="PTHR12663:SF0">
    <property type="entry name" value="PRECOCIOUS DISSOCIATION OF SISTERS 5, ISOFORM A"/>
    <property type="match status" value="1"/>
</dbReference>
<protein>
    <submittedName>
        <fullName evidence="7">Uncharacterized protein</fullName>
    </submittedName>
</protein>
<dbReference type="eggNOG" id="KOG1525">
    <property type="taxonomic scope" value="Eukaryota"/>
</dbReference>
<dbReference type="Pfam" id="PF20168">
    <property type="entry name" value="PDS5"/>
    <property type="match status" value="1"/>
</dbReference>
<dbReference type="Gene3D" id="1.25.10.10">
    <property type="entry name" value="Leucine-rich Repeat Variant"/>
    <property type="match status" value="1"/>
</dbReference>